<feature type="signal peptide" evidence="1">
    <location>
        <begin position="1"/>
        <end position="21"/>
    </location>
</feature>
<proteinExistence type="predicted"/>
<sequence>MSIRRLSFTLILGLVAAPIIASPTVSDTKRSGDSEDSILSSSVHSPNYYSPLVDLLSPSPWDLNVPGGPGDMDQVIYLRSPRHIDDKEDLDTAEQILFRPLFRHRQLLAERTQRLKDKDSLRRRLFSVDTSPQFLARDSFSRRKRSLQALSY</sequence>
<name>A0A1B6DBR4_9HEMI</name>
<accession>A0A1B6DBR4</accession>
<reference evidence="2" key="1">
    <citation type="submission" date="2015-12" db="EMBL/GenBank/DDBJ databases">
        <title>De novo transcriptome assembly of four potential Pierce s Disease insect vectors from Arizona vineyards.</title>
        <authorList>
            <person name="Tassone E.E."/>
        </authorList>
    </citation>
    <scope>NUCLEOTIDE SEQUENCE</scope>
</reference>
<dbReference type="AlphaFoldDB" id="A0A1B6DBR4"/>
<organism evidence="2">
    <name type="scientific">Clastoptera arizonana</name>
    <name type="common">Arizona spittle bug</name>
    <dbReference type="NCBI Taxonomy" id="38151"/>
    <lineage>
        <taxon>Eukaryota</taxon>
        <taxon>Metazoa</taxon>
        <taxon>Ecdysozoa</taxon>
        <taxon>Arthropoda</taxon>
        <taxon>Hexapoda</taxon>
        <taxon>Insecta</taxon>
        <taxon>Pterygota</taxon>
        <taxon>Neoptera</taxon>
        <taxon>Paraneoptera</taxon>
        <taxon>Hemiptera</taxon>
        <taxon>Auchenorrhyncha</taxon>
        <taxon>Cercopoidea</taxon>
        <taxon>Clastopteridae</taxon>
        <taxon>Clastoptera</taxon>
    </lineage>
</organism>
<gene>
    <name evidence="2" type="ORF">g.5299</name>
</gene>
<evidence type="ECO:0000256" key="1">
    <source>
        <dbReference type="SAM" id="SignalP"/>
    </source>
</evidence>
<protein>
    <recommendedName>
        <fullName evidence="3">Corticotropin-releasing factor domain-containing protein</fullName>
    </recommendedName>
</protein>
<evidence type="ECO:0008006" key="3">
    <source>
        <dbReference type="Google" id="ProtNLM"/>
    </source>
</evidence>
<evidence type="ECO:0000313" key="2">
    <source>
        <dbReference type="EMBL" id="JAS23141.1"/>
    </source>
</evidence>
<dbReference type="EMBL" id="GEDC01014157">
    <property type="protein sequence ID" value="JAS23141.1"/>
    <property type="molecule type" value="Transcribed_RNA"/>
</dbReference>
<feature type="chain" id="PRO_5008581144" description="Corticotropin-releasing factor domain-containing protein" evidence="1">
    <location>
        <begin position="22"/>
        <end position="152"/>
    </location>
</feature>
<keyword evidence="1" id="KW-0732">Signal</keyword>